<dbReference type="Gene3D" id="3.30.530.20">
    <property type="match status" value="1"/>
</dbReference>
<sequence length="181" mass="20052">MGEYVQRCLCAAPLPITFAFVDDAERLPVWVIGVSAFTHTGGPDRGPESLWQMQISFGPMKRRIPLRCDEWIENQLIVMRSTSGRELRIEFRFAAETDTDTAVDLVVGYPEPEGTAERALAARLESIATVAMGRIAVRLRDCVAEVYLRQPRANDLGATIFDGAGRAIVTELGPTGERDRQ</sequence>
<accession>A0A1J0VRX6</accession>
<gene>
    <name evidence="1" type="ORF">BOX37_13435</name>
</gene>
<protein>
    <recommendedName>
        <fullName evidence="3">Polyketide cyclase</fullName>
    </recommendedName>
</protein>
<dbReference type="SUPFAM" id="SSF55961">
    <property type="entry name" value="Bet v1-like"/>
    <property type="match status" value="1"/>
</dbReference>
<name>A0A1J0VRX6_9NOCA</name>
<reference evidence="1" key="1">
    <citation type="submission" date="2016-11" db="EMBL/GenBank/DDBJ databases">
        <authorList>
            <person name="Jaros S."/>
            <person name="Januszkiewicz K."/>
            <person name="Wedrychowicz H."/>
        </authorList>
    </citation>
    <scope>NUCLEOTIDE SEQUENCE [LARGE SCALE GENOMIC DNA]</scope>
    <source>
        <strain evidence="1">Y48</strain>
    </source>
</reference>
<dbReference type="EMBL" id="CP018082">
    <property type="protein sequence ID" value="APE34781.1"/>
    <property type="molecule type" value="Genomic_DNA"/>
</dbReference>
<dbReference type="InterPro" id="IPR023393">
    <property type="entry name" value="START-like_dom_sf"/>
</dbReference>
<evidence type="ECO:0008006" key="3">
    <source>
        <dbReference type="Google" id="ProtNLM"/>
    </source>
</evidence>
<dbReference type="OrthoDB" id="4560923at2"/>
<dbReference type="KEGG" id="nsl:BOX37_13435"/>
<dbReference type="Proteomes" id="UP000183810">
    <property type="component" value="Chromosome"/>
</dbReference>
<dbReference type="AlphaFoldDB" id="A0A1J0VRX6"/>
<dbReference type="RefSeq" id="WP_071927963.1">
    <property type="nucleotide sequence ID" value="NZ_CP018082.1"/>
</dbReference>
<evidence type="ECO:0000313" key="2">
    <source>
        <dbReference type="Proteomes" id="UP000183810"/>
    </source>
</evidence>
<organism evidence="1 2">
    <name type="scientific">Nocardia mangyaensis</name>
    <dbReference type="NCBI Taxonomy" id="2213200"/>
    <lineage>
        <taxon>Bacteria</taxon>
        <taxon>Bacillati</taxon>
        <taxon>Actinomycetota</taxon>
        <taxon>Actinomycetes</taxon>
        <taxon>Mycobacteriales</taxon>
        <taxon>Nocardiaceae</taxon>
        <taxon>Nocardia</taxon>
    </lineage>
</organism>
<evidence type="ECO:0000313" key="1">
    <source>
        <dbReference type="EMBL" id="APE34781.1"/>
    </source>
</evidence>
<keyword evidence="2" id="KW-1185">Reference proteome</keyword>
<proteinExistence type="predicted"/>